<dbReference type="SUPFAM" id="SSF53335">
    <property type="entry name" value="S-adenosyl-L-methionine-dependent methyltransferases"/>
    <property type="match status" value="1"/>
</dbReference>
<keyword evidence="2" id="KW-0808">Transferase</keyword>
<protein>
    <submittedName>
        <fullName evidence="2">Methyltransferase domain-containing protein</fullName>
    </submittedName>
</protein>
<dbReference type="InterPro" id="IPR051720">
    <property type="entry name" value="rRNA_MeTrfase/Polyamine_Synth"/>
</dbReference>
<name>A0A7J3M1U1_ARCFL</name>
<organism evidence="2">
    <name type="scientific">Archaeoglobus fulgidus</name>
    <dbReference type="NCBI Taxonomy" id="2234"/>
    <lineage>
        <taxon>Archaea</taxon>
        <taxon>Methanobacteriati</taxon>
        <taxon>Methanobacteriota</taxon>
        <taxon>Archaeoglobi</taxon>
        <taxon>Archaeoglobales</taxon>
        <taxon>Archaeoglobaceae</taxon>
        <taxon>Archaeoglobus</taxon>
    </lineage>
</organism>
<dbReference type="AlphaFoldDB" id="A0A7J3M1U1"/>
<dbReference type="Pfam" id="PF05175">
    <property type="entry name" value="MTS"/>
    <property type="match status" value="1"/>
</dbReference>
<dbReference type="PANTHER" id="PTHR23290">
    <property type="entry name" value="RRNA N6-ADENOSINE-METHYLTRANSFERASE METTL5"/>
    <property type="match status" value="1"/>
</dbReference>
<proteinExistence type="predicted"/>
<dbReference type="InterPro" id="IPR007848">
    <property type="entry name" value="Small_mtfrase_dom"/>
</dbReference>
<accession>A0A7J3M1U1</accession>
<dbReference type="PANTHER" id="PTHR23290:SF0">
    <property type="entry name" value="RRNA N6-ADENOSINE-METHYLTRANSFERASE METTL5"/>
    <property type="match status" value="1"/>
</dbReference>
<gene>
    <name evidence="2" type="ORF">ENT52_03805</name>
</gene>
<comment type="caution">
    <text evidence="2">The sequence shown here is derived from an EMBL/GenBank/DDBJ whole genome shotgun (WGS) entry which is preliminary data.</text>
</comment>
<dbReference type="GO" id="GO:0008168">
    <property type="term" value="F:methyltransferase activity"/>
    <property type="evidence" value="ECO:0007669"/>
    <property type="project" value="UniProtKB-KW"/>
</dbReference>
<dbReference type="InterPro" id="IPR029063">
    <property type="entry name" value="SAM-dependent_MTases_sf"/>
</dbReference>
<dbReference type="Gene3D" id="3.40.50.150">
    <property type="entry name" value="Vaccinia Virus protein VP39"/>
    <property type="match status" value="1"/>
</dbReference>
<keyword evidence="2" id="KW-0489">Methyltransferase</keyword>
<evidence type="ECO:0000259" key="1">
    <source>
        <dbReference type="Pfam" id="PF05175"/>
    </source>
</evidence>
<evidence type="ECO:0000313" key="2">
    <source>
        <dbReference type="EMBL" id="HGT82833.1"/>
    </source>
</evidence>
<dbReference type="CDD" id="cd02440">
    <property type="entry name" value="AdoMet_MTases"/>
    <property type="match status" value="1"/>
</dbReference>
<feature type="domain" description="Methyltransferase small" evidence="1">
    <location>
        <begin position="46"/>
        <end position="133"/>
    </location>
</feature>
<reference evidence="2" key="1">
    <citation type="journal article" date="2020" name="mSystems">
        <title>Genome- and Community-Level Interaction Insights into Carbon Utilization and Element Cycling Functions of Hydrothermarchaeota in Hydrothermal Sediment.</title>
        <authorList>
            <person name="Zhou Z."/>
            <person name="Liu Y."/>
            <person name="Xu W."/>
            <person name="Pan J."/>
            <person name="Luo Z.H."/>
            <person name="Li M."/>
        </authorList>
    </citation>
    <scope>NUCLEOTIDE SEQUENCE [LARGE SCALE GENOMIC DNA]</scope>
    <source>
        <strain evidence="2">SpSt-587</strain>
    </source>
</reference>
<sequence length="202" mass="22879">MKKEIEIVLEKLEGFENPKLFLEQYVTPSNLAAFIVTNAKLFGDLETVVDLGCGTGILAIASAILGAFAIGVDVDIEALRIARRNAKKLGVEVEFVACDVKNFEVKKKCTVIMNPPFGIQKRHADRAFLEKAFEIAEKIYTIHSAGSEEFVKRTAEKNGFLVTHVWKFLIPLRKTYSFHEKPFEEIAVEVFRIERKNSVSWR</sequence>
<dbReference type="GO" id="GO:0032259">
    <property type="term" value="P:methylation"/>
    <property type="evidence" value="ECO:0007669"/>
    <property type="project" value="UniProtKB-KW"/>
</dbReference>
<dbReference type="EMBL" id="DSYZ01000082">
    <property type="protein sequence ID" value="HGT82833.1"/>
    <property type="molecule type" value="Genomic_DNA"/>
</dbReference>